<dbReference type="InParanoid" id="A0A1X7SRR8"/>
<evidence type="ECO:0000313" key="1">
    <source>
        <dbReference type="EnsemblMetazoa" id="Aqu2.1.04832_001"/>
    </source>
</evidence>
<name>A0A1X7SRR8_AMPQE</name>
<proteinExistence type="predicted"/>
<protein>
    <submittedName>
        <fullName evidence="1">Uncharacterized protein</fullName>
    </submittedName>
</protein>
<reference evidence="1" key="1">
    <citation type="submission" date="2017-05" db="UniProtKB">
        <authorList>
            <consortium name="EnsemblMetazoa"/>
        </authorList>
    </citation>
    <scope>IDENTIFICATION</scope>
</reference>
<dbReference type="AlphaFoldDB" id="A0A1X7SRR8"/>
<dbReference type="EnsemblMetazoa" id="Aqu2.1.04832_001">
    <property type="protein sequence ID" value="Aqu2.1.04832_001"/>
    <property type="gene ID" value="Aqu2.1.04832"/>
</dbReference>
<sequence>MLPHEALTSSCTTIFHEYFNRSYNIIMTLFPVRIGCPTINLHPDPPLLPVTFVIMATMDYVATEISTEMASEMPVTSCSKSVDSTKSNADITMALKNKFDEGLQSTSAPYKAEIEAVACELNISVKRVKTNIIMYDS</sequence>
<organism evidence="1">
    <name type="scientific">Amphimedon queenslandica</name>
    <name type="common">Sponge</name>
    <dbReference type="NCBI Taxonomy" id="400682"/>
    <lineage>
        <taxon>Eukaryota</taxon>
        <taxon>Metazoa</taxon>
        <taxon>Porifera</taxon>
        <taxon>Demospongiae</taxon>
        <taxon>Heteroscleromorpha</taxon>
        <taxon>Haplosclerida</taxon>
        <taxon>Niphatidae</taxon>
        <taxon>Amphimedon</taxon>
    </lineage>
</organism>
<accession>A0A1X7SRR8</accession>